<dbReference type="SUPFAM" id="SSF51261">
    <property type="entry name" value="Duplicated hybrid motif"/>
    <property type="match status" value="1"/>
</dbReference>
<sequence length="88" mass="9349">MSVPEKKGYVTVFAPTSGQVVPLKQVGLSGQGVAVLREISEVIAPVDGEVRDVSRISASIDMFSVHPKRVNLSIQVGRLLPRGIPGNI</sequence>
<dbReference type="RefSeq" id="WP_188645955.1">
    <property type="nucleotide sequence ID" value="NZ_BMHQ01000001.1"/>
</dbReference>
<dbReference type="EMBL" id="BMHQ01000001">
    <property type="protein sequence ID" value="GGE03695.1"/>
    <property type="molecule type" value="Genomic_DNA"/>
</dbReference>
<reference evidence="1" key="1">
    <citation type="journal article" date="2014" name="Int. J. Syst. Evol. Microbiol.">
        <title>Complete genome sequence of Corynebacterium casei LMG S-19264T (=DSM 44701T), isolated from a smear-ripened cheese.</title>
        <authorList>
            <consortium name="US DOE Joint Genome Institute (JGI-PGF)"/>
            <person name="Walter F."/>
            <person name="Albersmeier A."/>
            <person name="Kalinowski J."/>
            <person name="Ruckert C."/>
        </authorList>
    </citation>
    <scope>NUCLEOTIDE SEQUENCE</scope>
    <source>
        <strain evidence="1">CGMCC 1.15179</strain>
    </source>
</reference>
<proteinExistence type="predicted"/>
<comment type="caution">
    <text evidence="1">The sequence shown here is derived from an EMBL/GenBank/DDBJ whole genome shotgun (WGS) entry which is preliminary data.</text>
</comment>
<gene>
    <name evidence="1" type="ORF">GCM10011571_00710</name>
</gene>
<evidence type="ECO:0000313" key="2">
    <source>
        <dbReference type="Proteomes" id="UP000625210"/>
    </source>
</evidence>
<name>A0A8J2VBG1_9BACL</name>
<keyword evidence="2" id="KW-1185">Reference proteome</keyword>
<evidence type="ECO:0000313" key="1">
    <source>
        <dbReference type="EMBL" id="GGE03695.1"/>
    </source>
</evidence>
<reference evidence="1" key="2">
    <citation type="submission" date="2020-09" db="EMBL/GenBank/DDBJ databases">
        <authorList>
            <person name="Sun Q."/>
            <person name="Zhou Y."/>
        </authorList>
    </citation>
    <scope>NUCLEOTIDE SEQUENCE</scope>
    <source>
        <strain evidence="1">CGMCC 1.15179</strain>
    </source>
</reference>
<dbReference type="Proteomes" id="UP000625210">
    <property type="component" value="Unassembled WGS sequence"/>
</dbReference>
<organism evidence="1 2">
    <name type="scientific">Marinithermofilum abyssi</name>
    <dbReference type="NCBI Taxonomy" id="1571185"/>
    <lineage>
        <taxon>Bacteria</taxon>
        <taxon>Bacillati</taxon>
        <taxon>Bacillota</taxon>
        <taxon>Bacilli</taxon>
        <taxon>Bacillales</taxon>
        <taxon>Thermoactinomycetaceae</taxon>
        <taxon>Marinithermofilum</taxon>
    </lineage>
</organism>
<dbReference type="InterPro" id="IPR011055">
    <property type="entry name" value="Dup_hybrid_motif"/>
</dbReference>
<accession>A0A8J2VBG1</accession>
<dbReference type="AlphaFoldDB" id="A0A8J2VBG1"/>
<protein>
    <submittedName>
        <fullName evidence="1">Uncharacterized protein</fullName>
    </submittedName>
</protein>
<dbReference type="Gene3D" id="2.70.70.10">
    <property type="entry name" value="Glucose Permease (Domain IIA)"/>
    <property type="match status" value="1"/>
</dbReference>